<proteinExistence type="predicted"/>
<dbReference type="RefSeq" id="WP_379583626.1">
    <property type="nucleotide sequence ID" value="NZ_JBHSQW010000011.1"/>
</dbReference>
<evidence type="ECO:0000313" key="4">
    <source>
        <dbReference type="Proteomes" id="UP001596302"/>
    </source>
</evidence>
<evidence type="ECO:0000313" key="3">
    <source>
        <dbReference type="EMBL" id="MFC5993737.1"/>
    </source>
</evidence>
<keyword evidence="2" id="KW-0472">Membrane</keyword>
<reference evidence="4" key="1">
    <citation type="journal article" date="2019" name="Int. J. Syst. Evol. Microbiol.">
        <title>The Global Catalogue of Microorganisms (GCM) 10K type strain sequencing project: providing services to taxonomists for standard genome sequencing and annotation.</title>
        <authorList>
            <consortium name="The Broad Institute Genomics Platform"/>
            <consortium name="The Broad Institute Genome Sequencing Center for Infectious Disease"/>
            <person name="Wu L."/>
            <person name="Ma J."/>
        </authorList>
    </citation>
    <scope>NUCLEOTIDE SEQUENCE [LARGE SCALE GENOMIC DNA]</scope>
    <source>
        <strain evidence="4">CCM 8391</strain>
    </source>
</reference>
<keyword evidence="2" id="KW-0812">Transmembrane</keyword>
<evidence type="ECO:0000256" key="1">
    <source>
        <dbReference type="SAM" id="MobiDB-lite"/>
    </source>
</evidence>
<sequence length="230" mass="24126">MWEPVGPLPASVYWRRRLVALGCVIATFALVGVTIAGATGPDEPGHAPAVQAATLVSDVAPVTAAPTVDRVENPRDSPGPPPAEPPPAESPSAAPPPAEPPPCTNAMLTAGAEIDRPVHRVGERPVLRVVITNISDRPCIRDLDGKRLEIVVWSGDGVDRLWSSNDCVNPARADVRTLAPGEPVAFAVTWAGRTSSPGCAEPRRAVPAGAYRVMTRIDDLISAPTPFLLI</sequence>
<name>A0ABW1IZA9_9PSEU</name>
<evidence type="ECO:0000256" key="2">
    <source>
        <dbReference type="SAM" id="Phobius"/>
    </source>
</evidence>
<evidence type="ECO:0008006" key="5">
    <source>
        <dbReference type="Google" id="ProtNLM"/>
    </source>
</evidence>
<keyword evidence="2" id="KW-1133">Transmembrane helix</keyword>
<comment type="caution">
    <text evidence="3">The sequence shown here is derived from an EMBL/GenBank/DDBJ whole genome shotgun (WGS) entry which is preliminary data.</text>
</comment>
<keyword evidence="4" id="KW-1185">Reference proteome</keyword>
<accession>A0ABW1IZA9</accession>
<feature type="compositionally biased region" description="Pro residues" evidence="1">
    <location>
        <begin position="77"/>
        <end position="103"/>
    </location>
</feature>
<dbReference type="EMBL" id="JBHSQW010000011">
    <property type="protein sequence ID" value="MFC5993737.1"/>
    <property type="molecule type" value="Genomic_DNA"/>
</dbReference>
<gene>
    <name evidence="3" type="ORF">ACFQE5_05850</name>
</gene>
<feature type="transmembrane region" description="Helical" evidence="2">
    <location>
        <begin position="18"/>
        <end position="38"/>
    </location>
</feature>
<feature type="region of interest" description="Disordered" evidence="1">
    <location>
        <begin position="66"/>
        <end position="103"/>
    </location>
</feature>
<protein>
    <recommendedName>
        <fullName evidence="5">DUF4232 domain-containing protein</fullName>
    </recommendedName>
</protein>
<organism evidence="3 4">
    <name type="scientific">Pseudonocardia hispaniensis</name>
    <dbReference type="NCBI Taxonomy" id="904933"/>
    <lineage>
        <taxon>Bacteria</taxon>
        <taxon>Bacillati</taxon>
        <taxon>Actinomycetota</taxon>
        <taxon>Actinomycetes</taxon>
        <taxon>Pseudonocardiales</taxon>
        <taxon>Pseudonocardiaceae</taxon>
        <taxon>Pseudonocardia</taxon>
    </lineage>
</organism>
<dbReference type="Proteomes" id="UP001596302">
    <property type="component" value="Unassembled WGS sequence"/>
</dbReference>